<feature type="transmembrane region" description="Helical" evidence="1">
    <location>
        <begin position="100"/>
        <end position="118"/>
    </location>
</feature>
<dbReference type="OrthoDB" id="2237060at2"/>
<dbReference type="AlphaFoldDB" id="A0A4Z1E1Y8"/>
<evidence type="ECO:0000313" key="2">
    <source>
        <dbReference type="EMBL" id="TGN92788.1"/>
    </source>
</evidence>
<feature type="transmembrane region" description="Helical" evidence="1">
    <location>
        <begin position="138"/>
        <end position="158"/>
    </location>
</feature>
<comment type="caution">
    <text evidence="2">The sequence shown here is derived from an EMBL/GenBank/DDBJ whole genome shotgun (WGS) entry which is preliminary data.</text>
</comment>
<dbReference type="Proteomes" id="UP000297986">
    <property type="component" value="Unassembled WGS sequence"/>
</dbReference>
<keyword evidence="1" id="KW-0472">Membrane</keyword>
<keyword evidence="3" id="KW-1185">Reference proteome</keyword>
<dbReference type="EMBL" id="SRRP01000001">
    <property type="protein sequence ID" value="TGN92788.1"/>
    <property type="molecule type" value="Genomic_DNA"/>
</dbReference>
<protein>
    <submittedName>
        <fullName evidence="2">ABC transporter permease</fullName>
    </submittedName>
</protein>
<name>A0A4Z1E1Y8_9STRE</name>
<dbReference type="RefSeq" id="WP_135783018.1">
    <property type="nucleotide sequence ID" value="NZ_MRXY01000002.1"/>
</dbReference>
<accession>A0A4Z1E1Y8</accession>
<organism evidence="2 3">
    <name type="scientific">Streptococcus rubneri</name>
    <dbReference type="NCBI Taxonomy" id="1234680"/>
    <lineage>
        <taxon>Bacteria</taxon>
        <taxon>Bacillati</taxon>
        <taxon>Bacillota</taxon>
        <taxon>Bacilli</taxon>
        <taxon>Lactobacillales</taxon>
        <taxon>Streptococcaceae</taxon>
        <taxon>Streptococcus</taxon>
    </lineage>
</organism>
<sequence>MKKKPIYMYVLLVLSSIGTMLTFQSFFGESKVTLTDEMATALNLTTALEKKEYVFFLEKLIPDLRGPVAWLLLSLLIGALMAVAYFLLGKEDLIKASYAYFGQIGAFVLISLHTLLAYRSNTSVFTSEKLRTLMLGSSMLTFLLSVVVALVYVAIIYFKLRSYRASREGKE</sequence>
<proteinExistence type="predicted"/>
<keyword evidence="1" id="KW-0812">Transmembrane</keyword>
<gene>
    <name evidence="2" type="ORF">E5S68_07775</name>
</gene>
<keyword evidence="1" id="KW-1133">Transmembrane helix</keyword>
<reference evidence="2 3" key="1">
    <citation type="submission" date="2019-04" db="EMBL/GenBank/DDBJ databases">
        <title>Genome sequencing of Streptococcus rubneri DSM 26920(T).</title>
        <authorList>
            <person name="Kook J.-K."/>
            <person name="Park S.-N."/>
            <person name="Lim Y.K."/>
        </authorList>
    </citation>
    <scope>NUCLEOTIDE SEQUENCE [LARGE SCALE GENOMIC DNA]</scope>
    <source>
        <strain evidence="2 3">DSM 26920</strain>
    </source>
</reference>
<evidence type="ECO:0000313" key="3">
    <source>
        <dbReference type="Proteomes" id="UP000297986"/>
    </source>
</evidence>
<feature type="transmembrane region" description="Helical" evidence="1">
    <location>
        <begin position="68"/>
        <end position="88"/>
    </location>
</feature>
<feature type="transmembrane region" description="Helical" evidence="1">
    <location>
        <begin position="7"/>
        <end position="27"/>
    </location>
</feature>
<evidence type="ECO:0000256" key="1">
    <source>
        <dbReference type="SAM" id="Phobius"/>
    </source>
</evidence>